<dbReference type="Pfam" id="PF00990">
    <property type="entry name" value="GGDEF"/>
    <property type="match status" value="1"/>
</dbReference>
<dbReference type="PROSITE" id="PS50887">
    <property type="entry name" value="GGDEF"/>
    <property type="match status" value="1"/>
</dbReference>
<dbReference type="Gene3D" id="3.30.70.270">
    <property type="match status" value="1"/>
</dbReference>
<dbReference type="CDD" id="cd01949">
    <property type="entry name" value="GGDEF"/>
    <property type="match status" value="1"/>
</dbReference>
<dbReference type="PANTHER" id="PTHR45138">
    <property type="entry name" value="REGULATORY COMPONENTS OF SENSORY TRANSDUCTION SYSTEM"/>
    <property type="match status" value="1"/>
</dbReference>
<keyword evidence="2" id="KW-0808">Transferase</keyword>
<feature type="domain" description="GGDEF" evidence="1">
    <location>
        <begin position="34"/>
        <end position="162"/>
    </location>
</feature>
<sequence length="162" mass="17703">MVQTAFKDNLTALYNRHYFAAAIAGRVGRGSTGNEAALLMIDIDDFKQINDKHGHAMGDAVLRQLADLLRASIRKNDAAIRWGGEEFLVFLTGADKNSARLFAERLRATVERHPFGQDPHTVAVTVSIGIAAATATADLEQLIRLADDALYRAKQTKNKVIA</sequence>
<reference evidence="2 3" key="1">
    <citation type="submission" date="2023-07" db="EMBL/GenBank/DDBJ databases">
        <title>The novel representative of Negativicutes class, Anaeroselena agilis gen. nov. sp. nov.</title>
        <authorList>
            <person name="Prokofeva M.I."/>
            <person name="Elcheninov A.G."/>
            <person name="Klyukina A."/>
            <person name="Kublanov I.V."/>
            <person name="Frolov E.N."/>
            <person name="Podosokorskaya O.A."/>
        </authorList>
    </citation>
    <scope>NUCLEOTIDE SEQUENCE [LARGE SCALE GENOMIC DNA]</scope>
    <source>
        <strain evidence="2 3">4137-cl</strain>
    </source>
</reference>
<comment type="caution">
    <text evidence="2">The sequence shown here is derived from an EMBL/GenBank/DDBJ whole genome shotgun (WGS) entry which is preliminary data.</text>
</comment>
<dbReference type="NCBIfam" id="TIGR00254">
    <property type="entry name" value="GGDEF"/>
    <property type="match status" value="1"/>
</dbReference>
<dbReference type="Proteomes" id="UP001254848">
    <property type="component" value="Unassembled WGS sequence"/>
</dbReference>
<keyword evidence="3" id="KW-1185">Reference proteome</keyword>
<dbReference type="SMART" id="SM00267">
    <property type="entry name" value="GGDEF"/>
    <property type="match status" value="1"/>
</dbReference>
<accession>A0ABU3P056</accession>
<dbReference type="InterPro" id="IPR050469">
    <property type="entry name" value="Diguanylate_Cyclase"/>
</dbReference>
<dbReference type="GO" id="GO:0052621">
    <property type="term" value="F:diguanylate cyclase activity"/>
    <property type="evidence" value="ECO:0007669"/>
    <property type="project" value="UniProtKB-EC"/>
</dbReference>
<dbReference type="EMBL" id="JAUOZS010000001">
    <property type="protein sequence ID" value="MDT8902427.1"/>
    <property type="molecule type" value="Genomic_DNA"/>
</dbReference>
<gene>
    <name evidence="2" type="ORF">Q4T40_14350</name>
</gene>
<dbReference type="PANTHER" id="PTHR45138:SF9">
    <property type="entry name" value="DIGUANYLATE CYCLASE DGCM-RELATED"/>
    <property type="match status" value="1"/>
</dbReference>
<proteinExistence type="predicted"/>
<name>A0ABU3P056_9FIRM</name>
<evidence type="ECO:0000313" key="2">
    <source>
        <dbReference type="EMBL" id="MDT8902427.1"/>
    </source>
</evidence>
<dbReference type="SUPFAM" id="SSF55073">
    <property type="entry name" value="Nucleotide cyclase"/>
    <property type="match status" value="1"/>
</dbReference>
<evidence type="ECO:0000259" key="1">
    <source>
        <dbReference type="PROSITE" id="PS50887"/>
    </source>
</evidence>
<protein>
    <submittedName>
        <fullName evidence="2">GGDEF domain-containing protein</fullName>
        <ecNumber evidence="2">2.7.7.65</ecNumber>
    </submittedName>
</protein>
<dbReference type="InterPro" id="IPR000160">
    <property type="entry name" value="GGDEF_dom"/>
</dbReference>
<keyword evidence="2" id="KW-0548">Nucleotidyltransferase</keyword>
<dbReference type="InterPro" id="IPR029787">
    <property type="entry name" value="Nucleotide_cyclase"/>
</dbReference>
<dbReference type="InterPro" id="IPR043128">
    <property type="entry name" value="Rev_trsase/Diguanyl_cyclase"/>
</dbReference>
<organism evidence="2 3">
    <name type="scientific">Anaeroselena agilis</name>
    <dbReference type="NCBI Taxonomy" id="3063788"/>
    <lineage>
        <taxon>Bacteria</taxon>
        <taxon>Bacillati</taxon>
        <taxon>Bacillota</taxon>
        <taxon>Negativicutes</taxon>
        <taxon>Acetonemataceae</taxon>
        <taxon>Anaeroselena</taxon>
    </lineage>
</organism>
<evidence type="ECO:0000313" key="3">
    <source>
        <dbReference type="Proteomes" id="UP001254848"/>
    </source>
</evidence>
<dbReference type="EC" id="2.7.7.65" evidence="2"/>